<reference evidence="2 3" key="1">
    <citation type="submission" date="2019-01" db="EMBL/GenBank/DDBJ databases">
        <title>Draft genome sequence of Psathyrella aberdarensis IHI B618.</title>
        <authorList>
            <person name="Buettner E."/>
            <person name="Kellner H."/>
        </authorList>
    </citation>
    <scope>NUCLEOTIDE SEQUENCE [LARGE SCALE GENOMIC DNA]</scope>
    <source>
        <strain evidence="2 3">IHI B618</strain>
    </source>
</reference>
<proteinExistence type="predicted"/>
<gene>
    <name evidence="2" type="ORF">EST38_g6816</name>
</gene>
<dbReference type="AlphaFoldDB" id="A0A4Q2DIS4"/>
<name>A0A4Q2DIS4_9AGAR</name>
<keyword evidence="3" id="KW-1185">Reference proteome</keyword>
<comment type="caution">
    <text evidence="2">The sequence shown here is derived from an EMBL/GenBank/DDBJ whole genome shotgun (WGS) entry which is preliminary data.</text>
</comment>
<evidence type="ECO:0000313" key="2">
    <source>
        <dbReference type="EMBL" id="RXW19036.1"/>
    </source>
</evidence>
<accession>A0A4Q2DIS4</accession>
<dbReference type="STRING" id="2316362.A0A4Q2DIS4"/>
<evidence type="ECO:0000256" key="1">
    <source>
        <dbReference type="SAM" id="MobiDB-lite"/>
    </source>
</evidence>
<evidence type="ECO:0000313" key="3">
    <source>
        <dbReference type="Proteomes" id="UP000290288"/>
    </source>
</evidence>
<feature type="region of interest" description="Disordered" evidence="1">
    <location>
        <begin position="36"/>
        <end position="57"/>
    </location>
</feature>
<dbReference type="Proteomes" id="UP000290288">
    <property type="component" value="Unassembled WGS sequence"/>
</dbReference>
<dbReference type="EMBL" id="SDEE01000225">
    <property type="protein sequence ID" value="RXW19036.1"/>
    <property type="molecule type" value="Genomic_DNA"/>
</dbReference>
<protein>
    <submittedName>
        <fullName evidence="2">Uncharacterized protein</fullName>
    </submittedName>
</protein>
<sequence length="130" mass="13459">MPSAAGKITVQMVRGGRMVIDQTPGDYDYNAYVGAATASSGGPASTSTTTTSTTTSTSCYDDLTATRVIYDGVSTSETSNTISKSLTTCVNQGGVEYGEKGYCGSVIRSGVSAGSDSQYGAQWQCEREMP</sequence>
<organism evidence="2 3">
    <name type="scientific">Candolleomyces aberdarensis</name>
    <dbReference type="NCBI Taxonomy" id="2316362"/>
    <lineage>
        <taxon>Eukaryota</taxon>
        <taxon>Fungi</taxon>
        <taxon>Dikarya</taxon>
        <taxon>Basidiomycota</taxon>
        <taxon>Agaricomycotina</taxon>
        <taxon>Agaricomycetes</taxon>
        <taxon>Agaricomycetidae</taxon>
        <taxon>Agaricales</taxon>
        <taxon>Agaricineae</taxon>
        <taxon>Psathyrellaceae</taxon>
        <taxon>Candolleomyces</taxon>
    </lineage>
</organism>